<protein>
    <submittedName>
        <fullName evidence="1">Aminoglycoside 6-adenylyltransferase</fullName>
    </submittedName>
</protein>
<organism evidence="1 2">
    <name type="scientific">Kurthia populi</name>
    <dbReference type="NCBI Taxonomy" id="1562132"/>
    <lineage>
        <taxon>Bacteria</taxon>
        <taxon>Bacillati</taxon>
        <taxon>Bacillota</taxon>
        <taxon>Bacilli</taxon>
        <taxon>Bacillales</taxon>
        <taxon>Caryophanaceae</taxon>
        <taxon>Kurthia</taxon>
    </lineage>
</organism>
<evidence type="ECO:0000313" key="1">
    <source>
        <dbReference type="EMBL" id="MFD2869217.1"/>
    </source>
</evidence>
<dbReference type="RefSeq" id="WP_380148010.1">
    <property type="nucleotide sequence ID" value="NZ_JBHUOR010000106.1"/>
</dbReference>
<proteinExistence type="predicted"/>
<dbReference type="Proteomes" id="UP001597568">
    <property type="component" value="Unassembled WGS sequence"/>
</dbReference>
<keyword evidence="2" id="KW-1185">Reference proteome</keyword>
<reference evidence="2" key="1">
    <citation type="journal article" date="2019" name="Int. J. Syst. Evol. Microbiol.">
        <title>The Global Catalogue of Microorganisms (GCM) 10K type strain sequencing project: providing services to taxonomists for standard genome sequencing and annotation.</title>
        <authorList>
            <consortium name="The Broad Institute Genomics Platform"/>
            <consortium name="The Broad Institute Genome Sequencing Center for Infectious Disease"/>
            <person name="Wu L."/>
            <person name="Ma J."/>
        </authorList>
    </citation>
    <scope>NUCLEOTIDE SEQUENCE [LARGE SCALE GENOMIC DNA]</scope>
    <source>
        <strain evidence="2">KCTC 33522</strain>
    </source>
</reference>
<dbReference type="EMBL" id="JBHUOR010000106">
    <property type="protein sequence ID" value="MFD2869217.1"/>
    <property type="molecule type" value="Genomic_DNA"/>
</dbReference>
<evidence type="ECO:0000313" key="2">
    <source>
        <dbReference type="Proteomes" id="UP001597568"/>
    </source>
</evidence>
<name>A0ABW5Y1L5_9BACL</name>
<comment type="caution">
    <text evidence="1">The sequence shown here is derived from an EMBL/GenBank/DDBJ whole genome shotgun (WGS) entry which is preliminary data.</text>
</comment>
<accession>A0ABW5Y1L5</accession>
<dbReference type="InterPro" id="IPR007530">
    <property type="entry name" value="Aminoglycoside_adenylylTfrase"/>
</dbReference>
<dbReference type="Pfam" id="PF04439">
    <property type="entry name" value="Adenyl_transf"/>
    <property type="match status" value="1"/>
</dbReference>
<sequence>MGIDTNFSCSVGKNEKYLARYVSKEWWSRLIATYQDPLHTKEALEIMMTLFEEVAAQVAEKLAFSYDAQEFSAVRCYVMDVLKR</sequence>
<dbReference type="Gene3D" id="1.20.120.330">
    <property type="entry name" value="Nucleotidyltransferases domain 2"/>
    <property type="match status" value="1"/>
</dbReference>
<gene>
    <name evidence="1" type="ORF">ACFSY7_12005</name>
</gene>
<dbReference type="SUPFAM" id="SSF81631">
    <property type="entry name" value="PAP/OAS1 substrate-binding domain"/>
    <property type="match status" value="1"/>
</dbReference>